<dbReference type="AlphaFoldDB" id="A0A4C2A396"/>
<gene>
    <name evidence="1" type="ORF">EVAR_64514_1</name>
</gene>
<proteinExistence type="predicted"/>
<comment type="caution">
    <text evidence="1">The sequence shown here is derived from an EMBL/GenBank/DDBJ whole genome shotgun (WGS) entry which is preliminary data.</text>
</comment>
<evidence type="ECO:0000313" key="2">
    <source>
        <dbReference type="Proteomes" id="UP000299102"/>
    </source>
</evidence>
<organism evidence="1 2">
    <name type="scientific">Eumeta variegata</name>
    <name type="common">Bagworm moth</name>
    <name type="synonym">Eumeta japonica</name>
    <dbReference type="NCBI Taxonomy" id="151549"/>
    <lineage>
        <taxon>Eukaryota</taxon>
        <taxon>Metazoa</taxon>
        <taxon>Ecdysozoa</taxon>
        <taxon>Arthropoda</taxon>
        <taxon>Hexapoda</taxon>
        <taxon>Insecta</taxon>
        <taxon>Pterygota</taxon>
        <taxon>Neoptera</taxon>
        <taxon>Endopterygota</taxon>
        <taxon>Lepidoptera</taxon>
        <taxon>Glossata</taxon>
        <taxon>Ditrysia</taxon>
        <taxon>Tineoidea</taxon>
        <taxon>Psychidae</taxon>
        <taxon>Oiketicinae</taxon>
        <taxon>Eumeta</taxon>
    </lineage>
</organism>
<accession>A0A4C2A396</accession>
<dbReference type="Proteomes" id="UP000299102">
    <property type="component" value="Unassembled WGS sequence"/>
</dbReference>
<keyword evidence="2" id="KW-1185">Reference proteome</keyword>
<name>A0A4C2A396_EUMVA</name>
<sequence>MSKCYDILENDIHNTAYTKLAYGSESIIYWGRFCVTVRTELVFMYREGRKQDFNTAQYITDILEEQVTPFAGTNRYAEPFESRWLSVPVDTHNPRGVHKCVIGALERIGYLIKEIVD</sequence>
<evidence type="ECO:0000313" key="1">
    <source>
        <dbReference type="EMBL" id="GBP95166.1"/>
    </source>
</evidence>
<protein>
    <submittedName>
        <fullName evidence="1">Uncharacterized protein</fullName>
    </submittedName>
</protein>
<reference evidence="1 2" key="1">
    <citation type="journal article" date="2019" name="Commun. Biol.">
        <title>The bagworm genome reveals a unique fibroin gene that provides high tensile strength.</title>
        <authorList>
            <person name="Kono N."/>
            <person name="Nakamura H."/>
            <person name="Ohtoshi R."/>
            <person name="Tomita M."/>
            <person name="Numata K."/>
            <person name="Arakawa K."/>
        </authorList>
    </citation>
    <scope>NUCLEOTIDE SEQUENCE [LARGE SCALE GENOMIC DNA]</scope>
</reference>
<dbReference type="EMBL" id="BGZK01002592">
    <property type="protein sequence ID" value="GBP95166.1"/>
    <property type="molecule type" value="Genomic_DNA"/>
</dbReference>